<dbReference type="SUPFAM" id="SSF51735">
    <property type="entry name" value="NAD(P)-binding Rossmann-fold domains"/>
    <property type="match status" value="1"/>
</dbReference>
<dbReference type="PANTHER" id="PTHR43981">
    <property type="entry name" value="ENOYL-[ACYL-CARRIER-PROTEIN] REDUCTASE, MITOCHONDRIAL"/>
    <property type="match status" value="1"/>
</dbReference>
<dbReference type="InterPro" id="IPR011032">
    <property type="entry name" value="GroES-like_sf"/>
</dbReference>
<keyword evidence="8" id="KW-0443">Lipid metabolism</keyword>
<dbReference type="InterPro" id="IPR036291">
    <property type="entry name" value="NAD(P)-bd_dom_sf"/>
</dbReference>
<dbReference type="InterPro" id="IPR051034">
    <property type="entry name" value="Mito_Enoyl-ACP_Reductase"/>
</dbReference>
<evidence type="ECO:0000256" key="5">
    <source>
        <dbReference type="ARBA" id="ARBA00022857"/>
    </source>
</evidence>
<keyword evidence="9" id="KW-0496">Mitochondrion</keyword>
<dbReference type="GO" id="GO:0005739">
    <property type="term" value="C:mitochondrion"/>
    <property type="evidence" value="ECO:0007669"/>
    <property type="project" value="UniProtKB-SubCell"/>
</dbReference>
<evidence type="ECO:0000256" key="2">
    <source>
        <dbReference type="ARBA" id="ARBA00010371"/>
    </source>
</evidence>
<evidence type="ECO:0000313" key="14">
    <source>
        <dbReference type="EMBL" id="PWN97174.1"/>
    </source>
</evidence>
<evidence type="ECO:0000256" key="9">
    <source>
        <dbReference type="ARBA" id="ARBA00023128"/>
    </source>
</evidence>
<reference evidence="14 15" key="1">
    <citation type="journal article" date="2018" name="Mol. Biol. Evol.">
        <title>Broad Genomic Sampling Reveals a Smut Pathogenic Ancestry of the Fungal Clade Ustilaginomycotina.</title>
        <authorList>
            <person name="Kijpornyongpan T."/>
            <person name="Mondo S.J."/>
            <person name="Barry K."/>
            <person name="Sandor L."/>
            <person name="Lee J."/>
            <person name="Lipzen A."/>
            <person name="Pangilinan J."/>
            <person name="LaButti K."/>
            <person name="Hainaut M."/>
            <person name="Henrissat B."/>
            <person name="Grigoriev I.V."/>
            <person name="Spatafora J.W."/>
            <person name="Aime M.C."/>
        </authorList>
    </citation>
    <scope>NUCLEOTIDE SEQUENCE [LARGE SCALE GENOMIC DNA]</scope>
    <source>
        <strain evidence="14 15">MCA 4186</strain>
    </source>
</reference>
<evidence type="ECO:0000259" key="13">
    <source>
        <dbReference type="SMART" id="SM00829"/>
    </source>
</evidence>
<proteinExistence type="inferred from homology"/>
<evidence type="ECO:0000256" key="10">
    <source>
        <dbReference type="ARBA" id="ARBA00023160"/>
    </source>
</evidence>
<accession>A0A316Z808</accession>
<dbReference type="PANTHER" id="PTHR43981:SF2">
    <property type="entry name" value="ENOYL-[ACYL-CARRIER-PROTEIN] REDUCTASE, MITOCHONDRIAL"/>
    <property type="match status" value="1"/>
</dbReference>
<dbReference type="OrthoDB" id="7482721at2759"/>
<dbReference type="EC" id="1.3.1.104" evidence="11"/>
<evidence type="ECO:0000256" key="8">
    <source>
        <dbReference type="ARBA" id="ARBA00023098"/>
    </source>
</evidence>
<evidence type="ECO:0000256" key="4">
    <source>
        <dbReference type="ARBA" id="ARBA00022832"/>
    </source>
</evidence>
<dbReference type="RefSeq" id="XP_025597453.1">
    <property type="nucleotide sequence ID" value="XM_025740968.1"/>
</dbReference>
<dbReference type="EMBL" id="KZ819296">
    <property type="protein sequence ID" value="PWN97174.1"/>
    <property type="molecule type" value="Genomic_DNA"/>
</dbReference>
<dbReference type="Pfam" id="PF00107">
    <property type="entry name" value="ADH_zinc_N"/>
    <property type="match status" value="1"/>
</dbReference>
<dbReference type="CDD" id="cd08290">
    <property type="entry name" value="ETR"/>
    <property type="match status" value="1"/>
</dbReference>
<evidence type="ECO:0000256" key="11">
    <source>
        <dbReference type="ARBA" id="ARBA00038963"/>
    </source>
</evidence>
<dbReference type="GeneID" id="37268512"/>
<dbReference type="InterPro" id="IPR013154">
    <property type="entry name" value="ADH-like_N"/>
</dbReference>
<dbReference type="SMART" id="SM00829">
    <property type="entry name" value="PKS_ER"/>
    <property type="match status" value="1"/>
</dbReference>
<name>A0A316Z808_9BASI</name>
<dbReference type="GO" id="GO:0141148">
    <property type="term" value="F:enoyl-[acyl-carrier-protein] reductase (NADPH) activity"/>
    <property type="evidence" value="ECO:0007669"/>
    <property type="project" value="UniProtKB-EC"/>
</dbReference>
<keyword evidence="10" id="KW-0275">Fatty acid biosynthesis</keyword>
<comment type="subcellular location">
    <subcellularLocation>
        <location evidence="1">Mitochondrion</location>
    </subcellularLocation>
</comment>
<evidence type="ECO:0000256" key="1">
    <source>
        <dbReference type="ARBA" id="ARBA00004173"/>
    </source>
</evidence>
<comment type="similarity">
    <text evidence="2">Belongs to the zinc-containing alcohol dehydrogenase family. Quinone oxidoreductase subfamily.</text>
</comment>
<comment type="catalytic activity">
    <reaction evidence="12">
        <text>a 2,3-saturated acyl-[ACP] + NADP(+) = a (2E)-enoyl-[ACP] + NADPH + H(+)</text>
        <dbReference type="Rhea" id="RHEA:22564"/>
        <dbReference type="Rhea" id="RHEA-COMP:9925"/>
        <dbReference type="Rhea" id="RHEA-COMP:9926"/>
        <dbReference type="ChEBI" id="CHEBI:15378"/>
        <dbReference type="ChEBI" id="CHEBI:57783"/>
        <dbReference type="ChEBI" id="CHEBI:58349"/>
        <dbReference type="ChEBI" id="CHEBI:78784"/>
        <dbReference type="ChEBI" id="CHEBI:78785"/>
        <dbReference type="EC" id="1.3.1.104"/>
    </reaction>
</comment>
<evidence type="ECO:0000256" key="3">
    <source>
        <dbReference type="ARBA" id="ARBA00022516"/>
    </source>
</evidence>
<dbReference type="Gene3D" id="3.40.50.720">
    <property type="entry name" value="NAD(P)-binding Rossmann-like Domain"/>
    <property type="match status" value="1"/>
</dbReference>
<organism evidence="14 15">
    <name type="scientific">Tilletiopsis washingtonensis</name>
    <dbReference type="NCBI Taxonomy" id="58919"/>
    <lineage>
        <taxon>Eukaryota</taxon>
        <taxon>Fungi</taxon>
        <taxon>Dikarya</taxon>
        <taxon>Basidiomycota</taxon>
        <taxon>Ustilaginomycotina</taxon>
        <taxon>Exobasidiomycetes</taxon>
        <taxon>Entylomatales</taxon>
        <taxon>Entylomatales incertae sedis</taxon>
        <taxon>Tilletiopsis</taxon>
    </lineage>
</organism>
<protein>
    <recommendedName>
        <fullName evidence="11">enoyl-[acyl-carrier-protein] reductase</fullName>
        <ecNumber evidence="11">1.3.1.104</ecNumber>
    </recommendedName>
</protein>
<keyword evidence="15" id="KW-1185">Reference proteome</keyword>
<dbReference type="Pfam" id="PF08240">
    <property type="entry name" value="ADH_N"/>
    <property type="match status" value="1"/>
</dbReference>
<keyword evidence="4" id="KW-0276">Fatty acid metabolism</keyword>
<dbReference type="STRING" id="58919.A0A316Z808"/>
<feature type="domain" description="Enoyl reductase (ER)" evidence="13">
    <location>
        <begin position="51"/>
        <end position="403"/>
    </location>
</feature>
<gene>
    <name evidence="14" type="ORF">FA09DRAFT_320159</name>
</gene>
<evidence type="ECO:0000313" key="15">
    <source>
        <dbReference type="Proteomes" id="UP000245946"/>
    </source>
</evidence>
<dbReference type="Proteomes" id="UP000245946">
    <property type="component" value="Unassembled WGS sequence"/>
</dbReference>
<dbReference type="InterPro" id="IPR013149">
    <property type="entry name" value="ADH-like_C"/>
</dbReference>
<evidence type="ECO:0000256" key="7">
    <source>
        <dbReference type="ARBA" id="ARBA00023002"/>
    </source>
</evidence>
<evidence type="ECO:0000256" key="6">
    <source>
        <dbReference type="ARBA" id="ARBA00022946"/>
    </source>
</evidence>
<dbReference type="SUPFAM" id="SSF50129">
    <property type="entry name" value="GroES-like"/>
    <property type="match status" value="1"/>
</dbReference>
<evidence type="ECO:0000256" key="12">
    <source>
        <dbReference type="ARBA" id="ARBA00048843"/>
    </source>
</evidence>
<sequence>MASVLRRSSRPVLAASASVWRSTRLSRAGLRTSAAAAGAHRSTGLIYHEHGAPGAVLRSHSWQLPAVQKDEAVVRMVLSSVNPADINVLEGVYPSVPKPRELPGIDSPVRVGGNEGVGEIVELGSGDAAGLKVGDWVTFGRPQMGTWCSRMVAPTADLIPVPADARAKLDEVMASTLMINPATALCMLRDIEKLEKGDVVVQNAANSAVGQAVVQIAARKLGVETINFVRDRFRSKDLDALRADFAQWGEGGPGTHVFTYEELADRNSGAKEAIKKLLNGRKIKLGLNALCGKDTRNMVKLLGPSASVVTYGAMSRSPLELPASLLIFNDLRAVGFWMTTWYARHSRAERMRLMAELAHWYAEGALRPPASRIVRLGEDRPLEEAGKVIDETMAGSQGVKTFLKFPQ</sequence>
<keyword evidence="3" id="KW-0444">Lipid biosynthesis</keyword>
<dbReference type="GO" id="GO:0006633">
    <property type="term" value="P:fatty acid biosynthetic process"/>
    <property type="evidence" value="ECO:0007669"/>
    <property type="project" value="UniProtKB-KW"/>
</dbReference>
<dbReference type="Gene3D" id="3.90.180.10">
    <property type="entry name" value="Medium-chain alcohol dehydrogenases, catalytic domain"/>
    <property type="match status" value="1"/>
</dbReference>
<keyword evidence="6" id="KW-0809">Transit peptide</keyword>
<dbReference type="AlphaFoldDB" id="A0A316Z808"/>
<dbReference type="InterPro" id="IPR020843">
    <property type="entry name" value="ER"/>
</dbReference>
<keyword evidence="5" id="KW-0521">NADP</keyword>
<keyword evidence="7" id="KW-0560">Oxidoreductase</keyword>